<dbReference type="Gene3D" id="3.40.800.20">
    <property type="entry name" value="Histone deacetylase domain"/>
    <property type="match status" value="1"/>
</dbReference>
<dbReference type="InterPro" id="IPR023801">
    <property type="entry name" value="His_deacetylse_dom"/>
</dbReference>
<dbReference type="GO" id="GO:0005634">
    <property type="term" value="C:nucleus"/>
    <property type="evidence" value="ECO:0007669"/>
    <property type="project" value="UniProtKB-SubCell"/>
</dbReference>
<dbReference type="Pfam" id="PF00850">
    <property type="entry name" value="Hist_deacetyl"/>
    <property type="match status" value="1"/>
</dbReference>
<dbReference type="AlphaFoldDB" id="A0ABD2PZT3"/>
<evidence type="ECO:0000256" key="4">
    <source>
        <dbReference type="ARBA" id="ARBA00022491"/>
    </source>
</evidence>
<keyword evidence="8" id="KW-0804">Transcription</keyword>
<dbReference type="PRINTS" id="PR01270">
    <property type="entry name" value="HDASUPER"/>
</dbReference>
<dbReference type="SUPFAM" id="SSF52768">
    <property type="entry name" value="Arginase/deacetylase"/>
    <property type="match status" value="1"/>
</dbReference>
<dbReference type="InterPro" id="IPR023696">
    <property type="entry name" value="Ureohydrolase_dom_sf"/>
</dbReference>
<proteinExistence type="inferred from homology"/>
<feature type="domain" description="Histone deacetylase" evidence="10">
    <location>
        <begin position="53"/>
        <end position="208"/>
    </location>
</feature>
<name>A0ABD2PZT3_9PLAT</name>
<dbReference type="GO" id="GO:0010468">
    <property type="term" value="P:regulation of gene expression"/>
    <property type="evidence" value="ECO:0007669"/>
    <property type="project" value="UniProtKB-ARBA"/>
</dbReference>
<keyword evidence="7" id="KW-0805">Transcription regulation</keyword>
<keyword evidence="4" id="KW-0678">Repressor</keyword>
<comment type="similarity">
    <text evidence="2">Belongs to the histone deacetylase family. HD type 2 subfamily.</text>
</comment>
<evidence type="ECO:0000256" key="6">
    <source>
        <dbReference type="ARBA" id="ARBA00022853"/>
    </source>
</evidence>
<evidence type="ECO:0000256" key="8">
    <source>
        <dbReference type="ARBA" id="ARBA00023163"/>
    </source>
</evidence>
<keyword evidence="5" id="KW-0378">Hydrolase</keyword>
<evidence type="ECO:0000313" key="12">
    <source>
        <dbReference type="Proteomes" id="UP001626550"/>
    </source>
</evidence>
<dbReference type="EC" id="3.5.1.98" evidence="3"/>
<sequence length="344" mass="38034">MGFCYFNSIAVAAKRLQFLSAASLLEALQPNQLDSNRALAGRPNEKPELPLAKRILILDWDIHHGNGTQSIFYTDSSVLYISLHRHDNGYFFPGTGAVEEMGFGPGLGYSINIAWPPGVVIGDVEYLTAFRCIILPVIEEYQPDIILVSAGFDATSGHPATLGGYAVSPACYGWMTKLLANRKLVLALEGGYELTSLCQSVEACVRALLLASSETGTCKRKLMRLPDIEHSRLPIQGAVECLLKVCKQHSQHWRCLDNIKNAAQIIKPLSEWLNTADEEENEEEGSLVRNTLNRSIKKQRKVDEDDSCMSVDETKFCQHNDREVAATTDRMAGLKVTNAKTETC</sequence>
<dbReference type="PANTHER" id="PTHR10625:SF5">
    <property type="entry name" value="HISTONE DEACETYLASE"/>
    <property type="match status" value="1"/>
</dbReference>
<keyword evidence="9" id="KW-0539">Nucleus</keyword>
<organism evidence="11 12">
    <name type="scientific">Cichlidogyrus casuarinus</name>
    <dbReference type="NCBI Taxonomy" id="1844966"/>
    <lineage>
        <taxon>Eukaryota</taxon>
        <taxon>Metazoa</taxon>
        <taxon>Spiralia</taxon>
        <taxon>Lophotrochozoa</taxon>
        <taxon>Platyhelminthes</taxon>
        <taxon>Monogenea</taxon>
        <taxon>Monopisthocotylea</taxon>
        <taxon>Dactylogyridea</taxon>
        <taxon>Ancyrocephalidae</taxon>
        <taxon>Cichlidogyrus</taxon>
    </lineage>
</organism>
<dbReference type="InterPro" id="IPR000286">
    <property type="entry name" value="HDACs"/>
</dbReference>
<dbReference type="Proteomes" id="UP001626550">
    <property type="component" value="Unassembled WGS sequence"/>
</dbReference>
<dbReference type="PANTHER" id="PTHR10625">
    <property type="entry name" value="HISTONE DEACETYLASE HDAC1-RELATED"/>
    <property type="match status" value="1"/>
</dbReference>
<evidence type="ECO:0000256" key="5">
    <source>
        <dbReference type="ARBA" id="ARBA00022801"/>
    </source>
</evidence>
<evidence type="ECO:0000313" key="11">
    <source>
        <dbReference type="EMBL" id="KAL3312923.1"/>
    </source>
</evidence>
<dbReference type="InterPro" id="IPR037138">
    <property type="entry name" value="His_deacetylse_dom_sf"/>
</dbReference>
<comment type="subcellular location">
    <subcellularLocation>
        <location evidence="1">Nucleus</location>
    </subcellularLocation>
</comment>
<comment type="caution">
    <text evidence="11">The sequence shown here is derived from an EMBL/GenBank/DDBJ whole genome shotgun (WGS) entry which is preliminary data.</text>
</comment>
<keyword evidence="6" id="KW-0156">Chromatin regulator</keyword>
<gene>
    <name evidence="11" type="primary">HDAC9_2</name>
    <name evidence="11" type="ORF">Ciccas_008479</name>
</gene>
<evidence type="ECO:0000256" key="9">
    <source>
        <dbReference type="ARBA" id="ARBA00023242"/>
    </source>
</evidence>
<dbReference type="GO" id="GO:0141221">
    <property type="term" value="F:histone deacetylase activity, hydrolytic mechanism"/>
    <property type="evidence" value="ECO:0007669"/>
    <property type="project" value="UniProtKB-EC"/>
</dbReference>
<evidence type="ECO:0000256" key="1">
    <source>
        <dbReference type="ARBA" id="ARBA00004123"/>
    </source>
</evidence>
<keyword evidence="12" id="KW-1185">Reference proteome</keyword>
<accession>A0ABD2PZT3</accession>
<evidence type="ECO:0000256" key="2">
    <source>
        <dbReference type="ARBA" id="ARBA00007738"/>
    </source>
</evidence>
<evidence type="ECO:0000259" key="10">
    <source>
        <dbReference type="Pfam" id="PF00850"/>
    </source>
</evidence>
<evidence type="ECO:0000256" key="7">
    <source>
        <dbReference type="ARBA" id="ARBA00023015"/>
    </source>
</evidence>
<reference evidence="11 12" key="1">
    <citation type="submission" date="2024-11" db="EMBL/GenBank/DDBJ databases">
        <title>Adaptive evolution of stress response genes in parasites aligns with host niche diversity.</title>
        <authorList>
            <person name="Hahn C."/>
            <person name="Resl P."/>
        </authorList>
    </citation>
    <scope>NUCLEOTIDE SEQUENCE [LARGE SCALE GENOMIC DNA]</scope>
    <source>
        <strain evidence="11">EGGRZ-B1_66</strain>
        <tissue evidence="11">Body</tissue>
    </source>
</reference>
<dbReference type="EMBL" id="JBJKFK010001503">
    <property type="protein sequence ID" value="KAL3312923.1"/>
    <property type="molecule type" value="Genomic_DNA"/>
</dbReference>
<protein>
    <recommendedName>
        <fullName evidence="3">histone deacetylase</fullName>
        <ecNumber evidence="3">3.5.1.98</ecNumber>
    </recommendedName>
</protein>
<evidence type="ECO:0000256" key="3">
    <source>
        <dbReference type="ARBA" id="ARBA00012111"/>
    </source>
</evidence>